<keyword evidence="1" id="KW-0472">Membrane</keyword>
<dbReference type="EMBL" id="BARS01026505">
    <property type="protein sequence ID" value="GAG01436.1"/>
    <property type="molecule type" value="Genomic_DNA"/>
</dbReference>
<keyword evidence="1" id="KW-1133">Transmembrane helix</keyword>
<evidence type="ECO:0000313" key="2">
    <source>
        <dbReference type="EMBL" id="GAG01436.1"/>
    </source>
</evidence>
<gene>
    <name evidence="2" type="ORF">S01H1_41761</name>
</gene>
<feature type="transmembrane region" description="Helical" evidence="1">
    <location>
        <begin position="28"/>
        <end position="49"/>
    </location>
</feature>
<keyword evidence="1" id="KW-0812">Transmembrane</keyword>
<organism evidence="2">
    <name type="scientific">marine sediment metagenome</name>
    <dbReference type="NCBI Taxonomy" id="412755"/>
    <lineage>
        <taxon>unclassified sequences</taxon>
        <taxon>metagenomes</taxon>
        <taxon>ecological metagenomes</taxon>
    </lineage>
</organism>
<comment type="caution">
    <text evidence="2">The sequence shown here is derived from an EMBL/GenBank/DDBJ whole genome shotgun (WGS) entry which is preliminary data.</text>
</comment>
<accession>X0VLM4</accession>
<reference evidence="2" key="1">
    <citation type="journal article" date="2014" name="Front. Microbiol.">
        <title>High frequency of phylogenetically diverse reductive dehalogenase-homologous genes in deep subseafloor sedimentary metagenomes.</title>
        <authorList>
            <person name="Kawai M."/>
            <person name="Futagami T."/>
            <person name="Toyoda A."/>
            <person name="Takaki Y."/>
            <person name="Nishi S."/>
            <person name="Hori S."/>
            <person name="Arai W."/>
            <person name="Tsubouchi T."/>
            <person name="Morono Y."/>
            <person name="Uchiyama I."/>
            <person name="Ito T."/>
            <person name="Fujiyama A."/>
            <person name="Inagaki F."/>
            <person name="Takami H."/>
        </authorList>
    </citation>
    <scope>NUCLEOTIDE SEQUENCE</scope>
    <source>
        <strain evidence="2">Expedition CK06-06</strain>
    </source>
</reference>
<sequence>MGGLGRKDRSIMPPLDILFRQVPEGMEFIVVLLTILGSLAIMVLFGAWWSR</sequence>
<protein>
    <submittedName>
        <fullName evidence="2">Uncharacterized protein</fullName>
    </submittedName>
</protein>
<name>X0VLM4_9ZZZZ</name>
<proteinExistence type="predicted"/>
<evidence type="ECO:0000256" key="1">
    <source>
        <dbReference type="SAM" id="Phobius"/>
    </source>
</evidence>
<dbReference type="AlphaFoldDB" id="X0VLM4"/>